<dbReference type="PANTHER" id="PTHR34474">
    <property type="entry name" value="SIGNAL TRANSDUCTION PROTEIN TRAP"/>
    <property type="match status" value="1"/>
</dbReference>
<dbReference type="eggNOG" id="COG2329">
    <property type="taxonomic scope" value="Bacteria"/>
</dbReference>
<dbReference type="STRING" id="491915.Aflv_2281"/>
<feature type="domain" description="ABM" evidence="1">
    <location>
        <begin position="75"/>
        <end position="163"/>
    </location>
</feature>
<protein>
    <submittedName>
        <fullName evidence="2">Uncharacterized enzyme involved in biosynthesis of extracellular polysaccharides</fullName>
    </submittedName>
</protein>
<evidence type="ECO:0000259" key="1">
    <source>
        <dbReference type="PROSITE" id="PS51725"/>
    </source>
</evidence>
<reference evidence="2 3" key="1">
    <citation type="journal article" date="2008" name="Genome Biol.">
        <title>Encapsulated in silica: genome, proteome and physiology of the thermophilic bacterium Anoxybacillus flavithermus WK1.</title>
        <authorList>
            <person name="Saw J.H."/>
            <person name="Mountain B.W."/>
            <person name="Feng L."/>
            <person name="Omelchenko M.V."/>
            <person name="Hou S."/>
            <person name="Saito J.A."/>
            <person name="Stott M.B."/>
            <person name="Li D."/>
            <person name="Zhao G."/>
            <person name="Wu J."/>
            <person name="Galperin M.Y."/>
            <person name="Koonin E.V."/>
            <person name="Makarova K.S."/>
            <person name="Wolf Y.I."/>
            <person name="Rigden D.J."/>
            <person name="Dunfield P.F."/>
            <person name="Wang L."/>
            <person name="Alam M."/>
        </authorList>
    </citation>
    <scope>NUCLEOTIDE SEQUENCE [LARGE SCALE GENOMIC DNA]</scope>
    <source>
        <strain evidence="3">DSM 21510 / WK1</strain>
    </source>
</reference>
<dbReference type="InterPro" id="IPR011008">
    <property type="entry name" value="Dimeric_a/b-barrel"/>
</dbReference>
<organism evidence="2 3">
    <name type="scientific">Anoxybacillus flavithermus (strain DSM 21510 / WK1)</name>
    <dbReference type="NCBI Taxonomy" id="491915"/>
    <lineage>
        <taxon>Bacteria</taxon>
        <taxon>Bacillati</taxon>
        <taxon>Bacillota</taxon>
        <taxon>Bacilli</taxon>
        <taxon>Bacillales</taxon>
        <taxon>Anoxybacillaceae</taxon>
        <taxon>Anoxybacillus</taxon>
    </lineage>
</organism>
<dbReference type="EMBL" id="CP000922">
    <property type="protein sequence ID" value="ACJ34638.1"/>
    <property type="molecule type" value="Genomic_DNA"/>
</dbReference>
<dbReference type="HOGENOM" id="CLU_116220_1_0_9"/>
<dbReference type="InterPro" id="IPR007138">
    <property type="entry name" value="ABM_dom"/>
</dbReference>
<accession>B7GF20</accession>
<evidence type="ECO:0000313" key="2">
    <source>
        <dbReference type="EMBL" id="ACJ34638.1"/>
    </source>
</evidence>
<dbReference type="PROSITE" id="PS51725">
    <property type="entry name" value="ABM"/>
    <property type="match status" value="1"/>
</dbReference>
<dbReference type="PANTHER" id="PTHR34474:SF2">
    <property type="entry name" value="SIGNAL TRANSDUCTION PROTEIN TRAP"/>
    <property type="match status" value="1"/>
</dbReference>
<dbReference type="InterPro" id="IPR050404">
    <property type="entry name" value="Heme-degrading_MO"/>
</dbReference>
<evidence type="ECO:0000313" key="3">
    <source>
        <dbReference type="Proteomes" id="UP000000742"/>
    </source>
</evidence>
<dbReference type="AlphaFoldDB" id="B7GF20"/>
<dbReference type="SUPFAM" id="SSF54909">
    <property type="entry name" value="Dimeric alpha+beta barrel"/>
    <property type="match status" value="1"/>
</dbReference>
<name>B7GF20_ANOFW</name>
<dbReference type="KEGG" id="afl:Aflv_2281"/>
<sequence length="178" mass="20775">MSKKRKGMISVYVFMTNGTIDYLQRLRSQYANEHMLLVYDEDNGMLIHETEGTSVFHEPRPYEVLDAVGSFGGTFVVCNNIPVTDEGRPLFEHRFQQRARLIEKEPGFVAIRVLRPLKSDTYVIMTMWENESAFRRWQQSKAYERAHQKRGTEEGIDQQRSIFPRPSYVTTYAVVKEG</sequence>
<dbReference type="Proteomes" id="UP000000742">
    <property type="component" value="Chromosome"/>
</dbReference>
<dbReference type="Gene3D" id="3.30.70.100">
    <property type="match status" value="1"/>
</dbReference>
<proteinExistence type="predicted"/>
<dbReference type="Pfam" id="PF03992">
    <property type="entry name" value="ABM"/>
    <property type="match status" value="1"/>
</dbReference>
<gene>
    <name evidence="2" type="ordered locus">Aflv_2281</name>
</gene>